<dbReference type="EMBL" id="AWWV01000670">
    <property type="protein sequence ID" value="OMP11947.1"/>
    <property type="molecule type" value="Genomic_DNA"/>
</dbReference>
<name>A0A1R3KY30_COCAP</name>
<comment type="caution">
    <text evidence="1">The sequence shown here is derived from an EMBL/GenBank/DDBJ whole genome shotgun (WGS) entry which is preliminary data.</text>
</comment>
<accession>A0A1R3KY30</accession>
<gene>
    <name evidence="1" type="ORF">CCACVL1_00202</name>
</gene>
<sequence>MEHITLWKLDQKQIWEGKPADEKKDVAKKKKGF</sequence>
<reference evidence="1 2" key="1">
    <citation type="submission" date="2013-09" db="EMBL/GenBank/DDBJ databases">
        <title>Corchorus capsularis genome sequencing.</title>
        <authorList>
            <person name="Alam M."/>
            <person name="Haque M.S."/>
            <person name="Islam M.S."/>
            <person name="Emdad E.M."/>
            <person name="Islam M.M."/>
            <person name="Ahmed B."/>
            <person name="Halim A."/>
            <person name="Hossen Q.M.M."/>
            <person name="Hossain M.Z."/>
            <person name="Ahmed R."/>
            <person name="Khan M.M."/>
            <person name="Islam R."/>
            <person name="Rashid M.M."/>
            <person name="Khan S.A."/>
            <person name="Rahman M.S."/>
            <person name="Alam M."/>
        </authorList>
    </citation>
    <scope>NUCLEOTIDE SEQUENCE [LARGE SCALE GENOMIC DNA]</scope>
    <source>
        <strain evidence="2">cv. CVL-1</strain>
        <tissue evidence="1">Whole seedling</tissue>
    </source>
</reference>
<evidence type="ECO:0000313" key="1">
    <source>
        <dbReference type="EMBL" id="OMP11947.1"/>
    </source>
</evidence>
<evidence type="ECO:0000313" key="2">
    <source>
        <dbReference type="Proteomes" id="UP000188268"/>
    </source>
</evidence>
<keyword evidence="2" id="KW-1185">Reference proteome</keyword>
<organism evidence="1 2">
    <name type="scientific">Corchorus capsularis</name>
    <name type="common">Jute</name>
    <dbReference type="NCBI Taxonomy" id="210143"/>
    <lineage>
        <taxon>Eukaryota</taxon>
        <taxon>Viridiplantae</taxon>
        <taxon>Streptophyta</taxon>
        <taxon>Embryophyta</taxon>
        <taxon>Tracheophyta</taxon>
        <taxon>Spermatophyta</taxon>
        <taxon>Magnoliopsida</taxon>
        <taxon>eudicotyledons</taxon>
        <taxon>Gunneridae</taxon>
        <taxon>Pentapetalae</taxon>
        <taxon>rosids</taxon>
        <taxon>malvids</taxon>
        <taxon>Malvales</taxon>
        <taxon>Malvaceae</taxon>
        <taxon>Grewioideae</taxon>
        <taxon>Apeibeae</taxon>
        <taxon>Corchorus</taxon>
    </lineage>
</organism>
<dbReference type="Proteomes" id="UP000188268">
    <property type="component" value="Unassembled WGS sequence"/>
</dbReference>
<dbReference type="Gramene" id="OMP11947">
    <property type="protein sequence ID" value="OMP11947"/>
    <property type="gene ID" value="CCACVL1_00202"/>
</dbReference>
<proteinExistence type="predicted"/>
<dbReference type="AlphaFoldDB" id="A0A1R3KY30"/>
<protein>
    <submittedName>
        <fullName evidence="1">Uncharacterized protein</fullName>
    </submittedName>
</protein>